<dbReference type="PANTHER" id="PTHR43436">
    <property type="entry name" value="ARAC-FAMILY TRANSCRIPTIONAL REGULATOR"/>
    <property type="match status" value="1"/>
</dbReference>
<dbReference type="InterPro" id="IPR009057">
    <property type="entry name" value="Homeodomain-like_sf"/>
</dbReference>
<keyword evidence="1" id="KW-0805">Transcription regulation</keyword>
<evidence type="ECO:0000256" key="1">
    <source>
        <dbReference type="ARBA" id="ARBA00023015"/>
    </source>
</evidence>
<dbReference type="InterPro" id="IPR018060">
    <property type="entry name" value="HTH_AraC"/>
</dbReference>
<dbReference type="PANTHER" id="PTHR43436:SF1">
    <property type="entry name" value="TRANSCRIPTIONAL REGULATORY PROTEIN"/>
    <property type="match status" value="1"/>
</dbReference>
<accession>A0A7V6U021</accession>
<feature type="domain" description="HTH araC/xylS-type" evidence="3">
    <location>
        <begin position="190"/>
        <end position="288"/>
    </location>
</feature>
<dbReference type="InterPro" id="IPR009594">
    <property type="entry name" value="Tscrpt_reg_HTH_AraC_N"/>
</dbReference>
<dbReference type="EMBL" id="DUMN01000342">
    <property type="protein sequence ID" value="HHV68317.1"/>
    <property type="molecule type" value="Genomic_DNA"/>
</dbReference>
<dbReference type="Pfam" id="PF06719">
    <property type="entry name" value="AraC_N"/>
    <property type="match status" value="1"/>
</dbReference>
<evidence type="ECO:0000313" key="4">
    <source>
        <dbReference type="EMBL" id="HHV68317.1"/>
    </source>
</evidence>
<reference evidence="4 5" key="1">
    <citation type="journal article" date="2020" name="Biotechnol. Biofuels">
        <title>New insights from the biogas microbiome by comprehensive genome-resolved metagenomics of nearly 1600 species originating from multiple anaerobic digesters.</title>
        <authorList>
            <person name="Campanaro S."/>
            <person name="Treu L."/>
            <person name="Rodriguez-R L.M."/>
            <person name="Kovalovszki A."/>
            <person name="Ziels R.M."/>
            <person name="Maus I."/>
            <person name="Zhu X."/>
            <person name="Kougias P.G."/>
            <person name="Basile A."/>
            <person name="Luo G."/>
            <person name="Schluter A."/>
            <person name="Konstantinidis K.T."/>
            <person name="Angelidaki I."/>
        </authorList>
    </citation>
    <scope>NUCLEOTIDE SEQUENCE [LARGE SCALE GENOMIC DNA]</scope>
    <source>
        <strain evidence="4">AS04akNAM_66</strain>
    </source>
</reference>
<dbReference type="Proteomes" id="UP000551563">
    <property type="component" value="Unassembled WGS sequence"/>
</dbReference>
<evidence type="ECO:0000256" key="2">
    <source>
        <dbReference type="ARBA" id="ARBA00023163"/>
    </source>
</evidence>
<evidence type="ECO:0000313" key="5">
    <source>
        <dbReference type="Proteomes" id="UP000551563"/>
    </source>
</evidence>
<keyword evidence="2" id="KW-0804">Transcription</keyword>
<sequence>MRNLLEAMCEVVERHAHQTRQPTIVPGLTLYQMTKSVQSIHALYNPRVCIILRGGKTVSLGGATFTADSSTFLVVTVDLPVMSRVVAADNGRSHLALTLDLDRGLLAEVLQRLQARPVSSAAPSGLIAAAMQPALLEPFARLLNLLDHPKDVEFVRPLILQEIHYRLLSSGLADAIVQFAMRGSHLWQIGKATAWIKANYKEPMRIDELAQLAGMSVTSFHRHFKATTLMTPFQYRTQIRLQEARRMLIADRLAAGTAGIEVGYDSQSQFSRDYKRMFGAPPASDTARLAGLSPAIDEEPMLAK</sequence>
<organism evidence="4 5">
    <name type="scientific">Brucella intermedia</name>
    <dbReference type="NCBI Taxonomy" id="94625"/>
    <lineage>
        <taxon>Bacteria</taxon>
        <taxon>Pseudomonadati</taxon>
        <taxon>Pseudomonadota</taxon>
        <taxon>Alphaproteobacteria</taxon>
        <taxon>Hyphomicrobiales</taxon>
        <taxon>Brucellaceae</taxon>
        <taxon>Brucella/Ochrobactrum group</taxon>
        <taxon>Brucella</taxon>
    </lineage>
</organism>
<dbReference type="Pfam" id="PF12833">
    <property type="entry name" value="HTH_18"/>
    <property type="match status" value="1"/>
</dbReference>
<dbReference type="PROSITE" id="PS01124">
    <property type="entry name" value="HTH_ARAC_FAMILY_2"/>
    <property type="match status" value="1"/>
</dbReference>
<dbReference type="GO" id="GO:0003700">
    <property type="term" value="F:DNA-binding transcription factor activity"/>
    <property type="evidence" value="ECO:0007669"/>
    <property type="project" value="InterPro"/>
</dbReference>
<gene>
    <name evidence="4" type="ORF">GXX48_11840</name>
</gene>
<dbReference type="SUPFAM" id="SSF46689">
    <property type="entry name" value="Homeodomain-like"/>
    <property type="match status" value="2"/>
</dbReference>
<dbReference type="AlphaFoldDB" id="A0A7V6U021"/>
<dbReference type="GO" id="GO:0043565">
    <property type="term" value="F:sequence-specific DNA binding"/>
    <property type="evidence" value="ECO:0007669"/>
    <property type="project" value="InterPro"/>
</dbReference>
<dbReference type="SMART" id="SM00342">
    <property type="entry name" value="HTH_ARAC"/>
    <property type="match status" value="1"/>
</dbReference>
<evidence type="ECO:0000259" key="3">
    <source>
        <dbReference type="PROSITE" id="PS01124"/>
    </source>
</evidence>
<protein>
    <submittedName>
        <fullName evidence="4">AraC family transcriptional regulator</fullName>
    </submittedName>
</protein>
<dbReference type="Gene3D" id="1.10.10.60">
    <property type="entry name" value="Homeodomain-like"/>
    <property type="match status" value="2"/>
</dbReference>
<name>A0A7V6U021_9HYPH</name>
<comment type="caution">
    <text evidence="4">The sequence shown here is derived from an EMBL/GenBank/DDBJ whole genome shotgun (WGS) entry which is preliminary data.</text>
</comment>
<proteinExistence type="predicted"/>